<name>A0ABW4RYZ9_9ACTN</name>
<dbReference type="InterPro" id="IPR015424">
    <property type="entry name" value="PyrdxlP-dep_Trfase"/>
</dbReference>
<dbReference type="Pfam" id="PF00155">
    <property type="entry name" value="Aminotran_1_2"/>
    <property type="match status" value="1"/>
</dbReference>
<proteinExistence type="inferred from homology"/>
<evidence type="ECO:0000256" key="4">
    <source>
        <dbReference type="ARBA" id="ARBA00023239"/>
    </source>
</evidence>
<evidence type="ECO:0000256" key="1">
    <source>
        <dbReference type="ARBA" id="ARBA00001933"/>
    </source>
</evidence>
<sequence length="394" mass="42763">MIEDMVDLESLSPDALRARGSMKWNRFGADVLPMWVAEMDYPMAPAVLEAVRRTVERDGFGYAHVDQRVPEAFADFAARRLGMQVNPEWTTVVPHVLSGIEWALDAITEPGAGVVVTTPAYMHFLEIPGMIGRPVVDVPLLEDRGATDVASRWSLDLEGIEKAFANGARSMILCQPYNPVGKVFSREELAGIAEIVERHGGWVLSDEIHAPLTLPGVEHVAYSNVSEAAAAHCITVTSASKSFSMPGLPCATVTLHSQEAHDHFRGNVHEDHLYGATTLGVEANIAAYTQGDEWLDQVREHIASNTARLKAFTEGLDGVTYTAAEATYLAWIDFREAGIPGDPADFLREQGKVALNSGPAFGPVGQGFARMNLATTTELLEDGLERIRTALASL</sequence>
<evidence type="ECO:0000256" key="5">
    <source>
        <dbReference type="ARBA" id="ARBA00037974"/>
    </source>
</evidence>
<dbReference type="Proteomes" id="UP001597326">
    <property type="component" value="Unassembled WGS sequence"/>
</dbReference>
<dbReference type="Gene3D" id="3.40.640.10">
    <property type="entry name" value="Type I PLP-dependent aspartate aminotransferase-like (Major domain)"/>
    <property type="match status" value="1"/>
</dbReference>
<dbReference type="GO" id="GO:0047804">
    <property type="term" value="F:cysteine-S-conjugate beta-lyase activity"/>
    <property type="evidence" value="ECO:0007669"/>
    <property type="project" value="UniProtKB-EC"/>
</dbReference>
<evidence type="ECO:0000256" key="3">
    <source>
        <dbReference type="ARBA" id="ARBA00022898"/>
    </source>
</evidence>
<dbReference type="PANTHER" id="PTHR43525:SF2">
    <property type="entry name" value="CYSTATHIONINE BETA-LYASE-RELATED"/>
    <property type="match status" value="1"/>
</dbReference>
<evidence type="ECO:0000259" key="6">
    <source>
        <dbReference type="Pfam" id="PF00155"/>
    </source>
</evidence>
<dbReference type="EMBL" id="JBHUFZ010000036">
    <property type="protein sequence ID" value="MFD1891553.1"/>
    <property type="molecule type" value="Genomic_DNA"/>
</dbReference>
<keyword evidence="4 7" id="KW-0456">Lyase</keyword>
<comment type="cofactor">
    <cofactor evidence="1">
        <name>pyridoxal 5'-phosphate</name>
        <dbReference type="ChEBI" id="CHEBI:597326"/>
    </cofactor>
</comment>
<dbReference type="Gene3D" id="3.90.1150.10">
    <property type="entry name" value="Aspartate Aminotransferase, domain 1"/>
    <property type="match status" value="1"/>
</dbReference>
<comment type="caution">
    <text evidence="7">The sequence shown here is derived from an EMBL/GenBank/DDBJ whole genome shotgun (WGS) entry which is preliminary data.</text>
</comment>
<organism evidence="7 8">
    <name type="scientific">Luteococcus peritonei</name>
    <dbReference type="NCBI Taxonomy" id="88874"/>
    <lineage>
        <taxon>Bacteria</taxon>
        <taxon>Bacillati</taxon>
        <taxon>Actinomycetota</taxon>
        <taxon>Actinomycetes</taxon>
        <taxon>Propionibacteriales</taxon>
        <taxon>Propionibacteriaceae</taxon>
        <taxon>Luteococcus</taxon>
    </lineage>
</organism>
<reference evidence="8" key="1">
    <citation type="journal article" date="2019" name="Int. J. Syst. Evol. Microbiol.">
        <title>The Global Catalogue of Microorganisms (GCM) 10K type strain sequencing project: providing services to taxonomists for standard genome sequencing and annotation.</title>
        <authorList>
            <consortium name="The Broad Institute Genomics Platform"/>
            <consortium name="The Broad Institute Genome Sequencing Center for Infectious Disease"/>
            <person name="Wu L."/>
            <person name="Ma J."/>
        </authorList>
    </citation>
    <scope>NUCLEOTIDE SEQUENCE [LARGE SCALE GENOMIC DNA]</scope>
    <source>
        <strain evidence="8">CAIM 431</strain>
    </source>
</reference>
<evidence type="ECO:0000313" key="8">
    <source>
        <dbReference type="Proteomes" id="UP001597326"/>
    </source>
</evidence>
<accession>A0ABW4RYZ9</accession>
<comment type="similarity">
    <text evidence="5">Belongs to the class-II pyridoxal-phosphate-dependent aminotransferase family. MalY/PatB cystathionine beta-lyase subfamily.</text>
</comment>
<dbReference type="EC" id="4.4.1.13" evidence="2"/>
<feature type="domain" description="Aminotransferase class I/classII large" evidence="6">
    <location>
        <begin position="36"/>
        <end position="387"/>
    </location>
</feature>
<dbReference type="InterPro" id="IPR051798">
    <property type="entry name" value="Class-II_PLP-Dep_Aminotrans"/>
</dbReference>
<gene>
    <name evidence="7" type="ORF">ACFSCS_15380</name>
</gene>
<protein>
    <recommendedName>
        <fullName evidence="2">cysteine-S-conjugate beta-lyase</fullName>
        <ecNumber evidence="2">4.4.1.13</ecNumber>
    </recommendedName>
</protein>
<keyword evidence="3" id="KW-0663">Pyridoxal phosphate</keyword>
<dbReference type="SUPFAM" id="SSF53383">
    <property type="entry name" value="PLP-dependent transferases"/>
    <property type="match status" value="1"/>
</dbReference>
<dbReference type="RefSeq" id="WP_343876047.1">
    <property type="nucleotide sequence ID" value="NZ_BAAAIX010000037.1"/>
</dbReference>
<dbReference type="InterPro" id="IPR015421">
    <property type="entry name" value="PyrdxlP-dep_Trfase_major"/>
</dbReference>
<dbReference type="PANTHER" id="PTHR43525">
    <property type="entry name" value="PROTEIN MALY"/>
    <property type="match status" value="1"/>
</dbReference>
<dbReference type="CDD" id="cd00609">
    <property type="entry name" value="AAT_like"/>
    <property type="match status" value="1"/>
</dbReference>
<dbReference type="InterPro" id="IPR004839">
    <property type="entry name" value="Aminotransferase_I/II_large"/>
</dbReference>
<dbReference type="InterPro" id="IPR015422">
    <property type="entry name" value="PyrdxlP-dep_Trfase_small"/>
</dbReference>
<evidence type="ECO:0000313" key="7">
    <source>
        <dbReference type="EMBL" id="MFD1891553.1"/>
    </source>
</evidence>
<evidence type="ECO:0000256" key="2">
    <source>
        <dbReference type="ARBA" id="ARBA00012224"/>
    </source>
</evidence>
<keyword evidence="8" id="KW-1185">Reference proteome</keyword>